<proteinExistence type="predicted"/>
<gene>
    <name evidence="12" type="ORF">C7B45_11365</name>
</gene>
<evidence type="ECO:0000256" key="9">
    <source>
        <dbReference type="NCBIfam" id="TIGR00187"/>
    </source>
</evidence>
<evidence type="ECO:0000256" key="10">
    <source>
        <dbReference type="PROSITE-ProRule" id="PRU00524"/>
    </source>
</evidence>
<dbReference type="PANTHER" id="PTHR21098:SF12">
    <property type="entry name" value="RIBOFLAVIN SYNTHASE"/>
    <property type="match status" value="1"/>
</dbReference>
<evidence type="ECO:0000256" key="7">
    <source>
        <dbReference type="ARBA" id="ARBA00022679"/>
    </source>
</evidence>
<dbReference type="NCBIfam" id="NF006767">
    <property type="entry name" value="PRK09289.1"/>
    <property type="match status" value="1"/>
</dbReference>
<sequence>MFTGLVEAIGTVIASEPDRDQVGQRLQIAVPFSSDLTLGESISVNGTCLTVVASNSHSFWVQVSSTTLAFTTLGHLAREEQVNLERSVTPATRLGGHWVLGHVDTRGTVQTIVPDGESHHITVTYANEYDRWVLPQGSITLDGISLTIVRLSPGQLTVTVIPHTWSHTTVQNWRVGLAVNLEFDVLGKYVERLLQPYQIGKGGR</sequence>
<comment type="pathway">
    <text evidence="3">Cofactor biosynthesis; riboflavin biosynthesis; riboflavin from 2-hydroxy-3-oxobutyl phosphate and 5-amino-6-(D-ribitylamino)uracil: step 2/2.</text>
</comment>
<dbReference type="EC" id="2.5.1.9" evidence="4 9"/>
<name>A0A2T2WGE2_9FIRM</name>
<evidence type="ECO:0000256" key="5">
    <source>
        <dbReference type="ARBA" id="ARBA00013950"/>
    </source>
</evidence>
<keyword evidence="6" id="KW-0686">Riboflavin biosynthesis</keyword>
<dbReference type="InterPro" id="IPR026017">
    <property type="entry name" value="Lumazine-bd_dom"/>
</dbReference>
<evidence type="ECO:0000256" key="4">
    <source>
        <dbReference type="ARBA" id="ARBA00012827"/>
    </source>
</evidence>
<evidence type="ECO:0000256" key="2">
    <source>
        <dbReference type="ARBA" id="ARBA00002803"/>
    </source>
</evidence>
<feature type="domain" description="Lumazine-binding" evidence="11">
    <location>
        <begin position="98"/>
        <end position="194"/>
    </location>
</feature>
<reference evidence="12 13" key="1">
    <citation type="journal article" date="2014" name="BMC Genomics">
        <title>Comparison of environmental and isolate Sulfobacillus genomes reveals diverse carbon, sulfur, nitrogen, and hydrogen metabolisms.</title>
        <authorList>
            <person name="Justice N.B."/>
            <person name="Norman A."/>
            <person name="Brown C.T."/>
            <person name="Singh A."/>
            <person name="Thomas B.C."/>
            <person name="Banfield J.F."/>
        </authorList>
    </citation>
    <scope>NUCLEOTIDE SEQUENCE [LARGE SCALE GENOMIC DNA]</scope>
    <source>
        <strain evidence="12">AMDSBA3</strain>
    </source>
</reference>
<dbReference type="CDD" id="cd00402">
    <property type="entry name" value="Riboflavin_synthase_like"/>
    <property type="match status" value="1"/>
</dbReference>
<evidence type="ECO:0000256" key="1">
    <source>
        <dbReference type="ARBA" id="ARBA00000968"/>
    </source>
</evidence>
<evidence type="ECO:0000313" key="12">
    <source>
        <dbReference type="EMBL" id="PSR21304.1"/>
    </source>
</evidence>
<feature type="repeat" description="Lumazine-binding" evidence="10">
    <location>
        <begin position="1"/>
        <end position="97"/>
    </location>
</feature>
<dbReference type="InterPro" id="IPR001783">
    <property type="entry name" value="Lumazine-bd"/>
</dbReference>
<dbReference type="NCBIfam" id="TIGR00187">
    <property type="entry name" value="ribE"/>
    <property type="match status" value="1"/>
</dbReference>
<dbReference type="InterPro" id="IPR017938">
    <property type="entry name" value="Riboflavin_synthase-like_b-brl"/>
</dbReference>
<evidence type="ECO:0000313" key="13">
    <source>
        <dbReference type="Proteomes" id="UP000241848"/>
    </source>
</evidence>
<dbReference type="GO" id="GO:0009231">
    <property type="term" value="P:riboflavin biosynthetic process"/>
    <property type="evidence" value="ECO:0007669"/>
    <property type="project" value="UniProtKB-KW"/>
</dbReference>
<evidence type="ECO:0000256" key="6">
    <source>
        <dbReference type="ARBA" id="ARBA00022619"/>
    </source>
</evidence>
<feature type="repeat" description="Lumazine-binding" evidence="10">
    <location>
        <begin position="98"/>
        <end position="194"/>
    </location>
</feature>
<accession>A0A2T2WGE2</accession>
<dbReference type="EMBL" id="PXYV01000037">
    <property type="protein sequence ID" value="PSR21304.1"/>
    <property type="molecule type" value="Genomic_DNA"/>
</dbReference>
<dbReference type="Gene3D" id="2.40.30.20">
    <property type="match status" value="2"/>
</dbReference>
<dbReference type="PANTHER" id="PTHR21098">
    <property type="entry name" value="RIBOFLAVIN SYNTHASE ALPHA CHAIN"/>
    <property type="match status" value="1"/>
</dbReference>
<comment type="function">
    <text evidence="2">Catalyzes the dismutation of two molecules of 6,7-dimethyl-8-ribityllumazine, resulting in the formation of riboflavin and 5-amino-6-(D-ribitylamino)uracil.</text>
</comment>
<dbReference type="FunFam" id="2.40.30.20:FF:000004">
    <property type="entry name" value="Riboflavin synthase, alpha subunit"/>
    <property type="match status" value="1"/>
</dbReference>
<organism evidence="12 13">
    <name type="scientific">Sulfobacillus acidophilus</name>
    <dbReference type="NCBI Taxonomy" id="53633"/>
    <lineage>
        <taxon>Bacteria</taxon>
        <taxon>Bacillati</taxon>
        <taxon>Bacillota</taxon>
        <taxon>Clostridia</taxon>
        <taxon>Eubacteriales</taxon>
        <taxon>Clostridiales Family XVII. Incertae Sedis</taxon>
        <taxon>Sulfobacillus</taxon>
    </lineage>
</organism>
<dbReference type="PROSITE" id="PS51177">
    <property type="entry name" value="LUMAZINE_BIND"/>
    <property type="match status" value="2"/>
</dbReference>
<dbReference type="Proteomes" id="UP000241848">
    <property type="component" value="Unassembled WGS sequence"/>
</dbReference>
<keyword evidence="8" id="KW-0677">Repeat</keyword>
<evidence type="ECO:0000256" key="3">
    <source>
        <dbReference type="ARBA" id="ARBA00004887"/>
    </source>
</evidence>
<dbReference type="PIRSF" id="PIRSF000498">
    <property type="entry name" value="Riboflavin_syn_A"/>
    <property type="match status" value="1"/>
</dbReference>
<dbReference type="AlphaFoldDB" id="A0A2T2WGE2"/>
<feature type="domain" description="Lumazine-binding" evidence="11">
    <location>
        <begin position="1"/>
        <end position="97"/>
    </location>
</feature>
<dbReference type="InterPro" id="IPR023366">
    <property type="entry name" value="ATP_synth_asu-like_sf"/>
</dbReference>
<comment type="catalytic activity">
    <reaction evidence="1">
        <text>2 6,7-dimethyl-8-(1-D-ribityl)lumazine + H(+) = 5-amino-6-(D-ribitylamino)uracil + riboflavin</text>
        <dbReference type="Rhea" id="RHEA:20772"/>
        <dbReference type="ChEBI" id="CHEBI:15378"/>
        <dbReference type="ChEBI" id="CHEBI:15934"/>
        <dbReference type="ChEBI" id="CHEBI:57986"/>
        <dbReference type="ChEBI" id="CHEBI:58201"/>
        <dbReference type="EC" id="2.5.1.9"/>
    </reaction>
</comment>
<keyword evidence="7" id="KW-0808">Transferase</keyword>
<dbReference type="GO" id="GO:0004746">
    <property type="term" value="F:riboflavin synthase activity"/>
    <property type="evidence" value="ECO:0007669"/>
    <property type="project" value="UniProtKB-UniRule"/>
</dbReference>
<dbReference type="SUPFAM" id="SSF63380">
    <property type="entry name" value="Riboflavin synthase domain-like"/>
    <property type="match status" value="2"/>
</dbReference>
<comment type="caution">
    <text evidence="12">The sequence shown here is derived from an EMBL/GenBank/DDBJ whole genome shotgun (WGS) entry which is preliminary data.</text>
</comment>
<protein>
    <recommendedName>
        <fullName evidence="5 9">Riboflavin synthase</fullName>
        <ecNumber evidence="4 9">2.5.1.9</ecNumber>
    </recommendedName>
</protein>
<evidence type="ECO:0000256" key="8">
    <source>
        <dbReference type="ARBA" id="ARBA00022737"/>
    </source>
</evidence>
<dbReference type="Pfam" id="PF00677">
    <property type="entry name" value="Lum_binding"/>
    <property type="match status" value="2"/>
</dbReference>
<evidence type="ECO:0000259" key="11">
    <source>
        <dbReference type="PROSITE" id="PS51177"/>
    </source>
</evidence>